<dbReference type="AlphaFoldDB" id="A0A4R1QAH3"/>
<dbReference type="GO" id="GO:0046872">
    <property type="term" value="F:metal ion binding"/>
    <property type="evidence" value="ECO:0007669"/>
    <property type="project" value="UniProtKB-KW"/>
</dbReference>
<dbReference type="Pfam" id="PF02146">
    <property type="entry name" value="SIR2"/>
    <property type="match status" value="1"/>
</dbReference>
<protein>
    <recommendedName>
        <fullName evidence="1">protein acetyllysine N-acetyltransferase</fullName>
        <ecNumber evidence="1">2.3.1.286</ecNumber>
    </recommendedName>
</protein>
<keyword evidence="4" id="KW-0479">Metal-binding</keyword>
<reference evidence="6 7" key="1">
    <citation type="submission" date="2019-03" db="EMBL/GenBank/DDBJ databases">
        <title>Genomic Encyclopedia of Type Strains, Phase IV (KMG-IV): sequencing the most valuable type-strain genomes for metagenomic binning, comparative biology and taxonomic classification.</title>
        <authorList>
            <person name="Goeker M."/>
        </authorList>
    </citation>
    <scope>NUCLEOTIDE SEQUENCE [LARGE SCALE GENOMIC DNA]</scope>
    <source>
        <strain evidence="6 7">DSM 15969</strain>
    </source>
</reference>
<dbReference type="InterPro" id="IPR050134">
    <property type="entry name" value="NAD-dep_sirtuin_deacylases"/>
</dbReference>
<feature type="binding site" evidence="4">
    <location>
        <position position="71"/>
    </location>
    <ligand>
        <name>Zn(2+)</name>
        <dbReference type="ChEBI" id="CHEBI:29105"/>
    </ligand>
</feature>
<dbReference type="GO" id="GO:0017136">
    <property type="term" value="F:histone deacetylase activity, NAD-dependent"/>
    <property type="evidence" value="ECO:0007669"/>
    <property type="project" value="TreeGrafter"/>
</dbReference>
<gene>
    <name evidence="6" type="ORF">EV210_101123</name>
</gene>
<feature type="active site" description="Proton acceptor" evidence="4">
    <location>
        <position position="24"/>
    </location>
</feature>
<feature type="binding site" evidence="4">
    <location>
        <position position="32"/>
    </location>
    <ligand>
        <name>Zn(2+)</name>
        <dbReference type="ChEBI" id="CHEBI:29105"/>
    </ligand>
</feature>
<evidence type="ECO:0000313" key="6">
    <source>
        <dbReference type="EMBL" id="TCL39925.1"/>
    </source>
</evidence>
<dbReference type="PROSITE" id="PS50305">
    <property type="entry name" value="SIRTUIN"/>
    <property type="match status" value="1"/>
</dbReference>
<keyword evidence="4" id="KW-0862">Zinc</keyword>
<evidence type="ECO:0000256" key="3">
    <source>
        <dbReference type="ARBA" id="ARBA00023027"/>
    </source>
</evidence>
<feature type="binding site" evidence="4">
    <location>
        <position position="66"/>
    </location>
    <ligand>
        <name>Zn(2+)</name>
        <dbReference type="ChEBI" id="CHEBI:29105"/>
    </ligand>
</feature>
<name>A0A4R1QAH3_9FIRM</name>
<feature type="binding site" evidence="4">
    <location>
        <position position="35"/>
    </location>
    <ligand>
        <name>Zn(2+)</name>
        <dbReference type="ChEBI" id="CHEBI:29105"/>
    </ligand>
</feature>
<comment type="caution">
    <text evidence="6">The sequence shown here is derived from an EMBL/GenBank/DDBJ whole genome shotgun (WGS) entry which is preliminary data.</text>
</comment>
<dbReference type="Gene3D" id="3.40.50.1220">
    <property type="entry name" value="TPP-binding domain"/>
    <property type="match status" value="1"/>
</dbReference>
<evidence type="ECO:0000259" key="5">
    <source>
        <dbReference type="PROSITE" id="PS50305"/>
    </source>
</evidence>
<dbReference type="InterPro" id="IPR029035">
    <property type="entry name" value="DHS-like_NAD/FAD-binding_dom"/>
</dbReference>
<dbReference type="InterPro" id="IPR026590">
    <property type="entry name" value="Ssirtuin_cat_dom"/>
</dbReference>
<proteinExistence type="predicted"/>
<evidence type="ECO:0000256" key="2">
    <source>
        <dbReference type="ARBA" id="ARBA00022679"/>
    </source>
</evidence>
<feature type="domain" description="Deacetylase sirtuin-type" evidence="5">
    <location>
        <begin position="1"/>
        <end position="167"/>
    </location>
</feature>
<sequence>MTVITQNVDGLHQRANSGNVIELHGSLRTVRCLQCCSVYDSRTLLPLNPDWEEEYKQGRYHFGDECRCIKCGGLLRPDVVLFGENLPDLAWENAVTNSSNADFYVVLGSSLVVSPANYLPQLALENGAKLLIINQEPTPLDHSADWVINGSIGSVLSAIKDKIVGQAHGAER</sequence>
<dbReference type="InterPro" id="IPR003000">
    <property type="entry name" value="Sirtuin"/>
</dbReference>
<dbReference type="PANTHER" id="PTHR11085">
    <property type="entry name" value="NAD-DEPENDENT PROTEIN DEACYLASE SIRTUIN-5, MITOCHONDRIAL-RELATED"/>
    <property type="match status" value="1"/>
</dbReference>
<dbReference type="Proteomes" id="UP000295063">
    <property type="component" value="Unassembled WGS sequence"/>
</dbReference>
<organism evidence="6 7">
    <name type="scientific">Anaerospora hongkongensis</name>
    <dbReference type="NCBI Taxonomy" id="244830"/>
    <lineage>
        <taxon>Bacteria</taxon>
        <taxon>Bacillati</taxon>
        <taxon>Bacillota</taxon>
        <taxon>Negativicutes</taxon>
        <taxon>Selenomonadales</taxon>
        <taxon>Sporomusaceae</taxon>
        <taxon>Anaerospora</taxon>
    </lineage>
</organism>
<evidence type="ECO:0000256" key="4">
    <source>
        <dbReference type="PROSITE-ProRule" id="PRU00236"/>
    </source>
</evidence>
<accession>A0A4R1QAH3</accession>
<keyword evidence="7" id="KW-1185">Reference proteome</keyword>
<dbReference type="EMBL" id="SLUI01000001">
    <property type="protein sequence ID" value="TCL39925.1"/>
    <property type="molecule type" value="Genomic_DNA"/>
</dbReference>
<keyword evidence="2" id="KW-0808">Transferase</keyword>
<dbReference type="EC" id="2.3.1.286" evidence="1"/>
<evidence type="ECO:0000256" key="1">
    <source>
        <dbReference type="ARBA" id="ARBA00012928"/>
    </source>
</evidence>
<dbReference type="GO" id="GO:0070403">
    <property type="term" value="F:NAD+ binding"/>
    <property type="evidence" value="ECO:0007669"/>
    <property type="project" value="InterPro"/>
</dbReference>
<dbReference type="SUPFAM" id="SSF52467">
    <property type="entry name" value="DHS-like NAD/FAD-binding domain"/>
    <property type="match status" value="1"/>
</dbReference>
<evidence type="ECO:0000313" key="7">
    <source>
        <dbReference type="Proteomes" id="UP000295063"/>
    </source>
</evidence>
<keyword evidence="3" id="KW-0520">NAD</keyword>
<dbReference type="PANTHER" id="PTHR11085:SF4">
    <property type="entry name" value="NAD-DEPENDENT PROTEIN DEACYLASE"/>
    <property type="match status" value="1"/>
</dbReference>